<comment type="function">
    <text evidence="9 10">Catalyzes the reversible conversion of 2-phosphoglycerate (2-PG) into phosphoenolpyruvate (PEP). It is essential for the degradation of carbohydrates via glycolysis.</text>
</comment>
<feature type="binding site" evidence="12">
    <location>
        <position position="287"/>
    </location>
    <ligand>
        <name>substrate</name>
    </ligand>
</feature>
<dbReference type="InterPro" id="IPR020810">
    <property type="entry name" value="Enolase_C"/>
</dbReference>
<feature type="domain" description="Enolase C-terminal TIM barrel" evidence="14">
    <location>
        <begin position="140"/>
        <end position="427"/>
    </location>
</feature>
<feature type="binding site" evidence="12">
    <location>
        <position position="314"/>
    </location>
    <ligand>
        <name>substrate</name>
    </ligand>
</feature>
<dbReference type="PRINTS" id="PR00148">
    <property type="entry name" value="ENOLASE"/>
</dbReference>
<feature type="binding site" evidence="10 13">
    <location>
        <position position="244"/>
    </location>
    <ligand>
        <name>Mg(2+)</name>
        <dbReference type="ChEBI" id="CHEBI:18420"/>
    </ligand>
</feature>
<evidence type="ECO:0000256" key="4">
    <source>
        <dbReference type="ARBA" id="ARBA00017068"/>
    </source>
</evidence>
<feature type="binding site" evidence="10 13">
    <location>
        <position position="314"/>
    </location>
    <ligand>
        <name>Mg(2+)</name>
        <dbReference type="ChEBI" id="CHEBI:18420"/>
    </ligand>
</feature>
<evidence type="ECO:0000256" key="8">
    <source>
        <dbReference type="ARBA" id="ARBA00023239"/>
    </source>
</evidence>
<dbReference type="PANTHER" id="PTHR11902:SF1">
    <property type="entry name" value="ENOLASE"/>
    <property type="match status" value="1"/>
</dbReference>
<dbReference type="PANTHER" id="PTHR11902">
    <property type="entry name" value="ENOLASE"/>
    <property type="match status" value="1"/>
</dbReference>
<comment type="caution">
    <text evidence="16">The sequence shown here is derived from an EMBL/GenBank/DDBJ whole genome shotgun (WGS) entry which is preliminary data.</text>
</comment>
<dbReference type="Gene3D" id="3.20.20.120">
    <property type="entry name" value="Enolase-like C-terminal domain"/>
    <property type="match status" value="1"/>
</dbReference>
<keyword evidence="19" id="KW-1185">Reference proteome</keyword>
<evidence type="ECO:0000256" key="1">
    <source>
        <dbReference type="ARBA" id="ARBA00005031"/>
    </source>
</evidence>
<feature type="binding site" evidence="10">
    <location>
        <position position="390"/>
    </location>
    <ligand>
        <name>(2R)-2-phosphoglycerate</name>
        <dbReference type="ChEBI" id="CHEBI:58289"/>
    </ligand>
</feature>
<feature type="active site" description="Proton acceptor" evidence="10 11">
    <location>
        <position position="339"/>
    </location>
</feature>
<evidence type="ECO:0000259" key="14">
    <source>
        <dbReference type="SMART" id="SM01192"/>
    </source>
</evidence>
<evidence type="ECO:0000256" key="10">
    <source>
        <dbReference type="HAMAP-Rule" id="MF_00318"/>
    </source>
</evidence>
<dbReference type="CDD" id="cd03313">
    <property type="entry name" value="enolase"/>
    <property type="match status" value="1"/>
</dbReference>
<dbReference type="PIRSF" id="PIRSF001400">
    <property type="entry name" value="Enolase"/>
    <property type="match status" value="1"/>
</dbReference>
<dbReference type="Proteomes" id="UP000094893">
    <property type="component" value="Unassembled WGS sequence"/>
</dbReference>
<evidence type="ECO:0000256" key="6">
    <source>
        <dbReference type="ARBA" id="ARBA00022842"/>
    </source>
</evidence>
<dbReference type="SMART" id="SM01193">
    <property type="entry name" value="Enolase_N"/>
    <property type="match status" value="1"/>
</dbReference>
<dbReference type="GO" id="GO:0009986">
    <property type="term" value="C:cell surface"/>
    <property type="evidence" value="ECO:0007669"/>
    <property type="project" value="UniProtKB-SubCell"/>
</dbReference>
<keyword evidence="7 10" id="KW-0324">Glycolysis</keyword>
<dbReference type="Pfam" id="PF03952">
    <property type="entry name" value="Enolase_N"/>
    <property type="match status" value="1"/>
</dbReference>
<sequence length="431" mass="46714">MDSLIEDIIAREILDSRGNPTVEVEVYLSNGQHARTAVPSGASTGSKEAVELRDGDTLRFGGKGVRQVIQNIEEIIAPDLQDLDVRDQKSIDETMIGLDGTDNKSKLGANAILGVSMACARAAADYCDLPLYAYLGGPGATRLPVPCFNVLNGGVHAHWQGADFQECMLVPYGADSFRESLRWGAEIYHALQALLLEKHLSVGVGDEGGFAPAVDSNHESYDLLVEAIRRAGFEPGKDCGIAIDPASSEFFKDGKYQLRTENRALSSAEMVDYYAEIVRNYPVVLLEDGLAEDDWENWKLLNEKLGSSIELVGDDIFCTNPKIIAQAIEDNIANATLIKLNQIGTVTETIAATRLAQFHGWGAFVSHRSGETTDDFIADLTVALDTGHLKSGAPARGERVAKYNQLLRIEEELGTAASFAGKKAFVRPVRG</sequence>
<dbReference type="InterPro" id="IPR020811">
    <property type="entry name" value="Enolase_N"/>
</dbReference>
<dbReference type="GO" id="GO:0000015">
    <property type="term" value="C:phosphopyruvate hydratase complex"/>
    <property type="evidence" value="ECO:0007669"/>
    <property type="project" value="InterPro"/>
</dbReference>
<feature type="active site" description="Proton donor" evidence="10 11">
    <location>
        <position position="207"/>
    </location>
</feature>
<dbReference type="GO" id="GO:0005576">
    <property type="term" value="C:extracellular region"/>
    <property type="evidence" value="ECO:0007669"/>
    <property type="project" value="UniProtKB-SubCell"/>
</dbReference>
<dbReference type="EMBL" id="LWRY01000244">
    <property type="protein sequence ID" value="OCX68893.1"/>
    <property type="molecule type" value="Genomic_DNA"/>
</dbReference>
<dbReference type="InterPro" id="IPR020809">
    <property type="entry name" value="Enolase_CS"/>
</dbReference>
<evidence type="ECO:0000256" key="13">
    <source>
        <dbReference type="PIRSR" id="PIRSR001400-3"/>
    </source>
</evidence>
<comment type="catalytic activity">
    <reaction evidence="10">
        <text>(2R)-2-phosphoglycerate = phosphoenolpyruvate + H2O</text>
        <dbReference type="Rhea" id="RHEA:10164"/>
        <dbReference type="ChEBI" id="CHEBI:15377"/>
        <dbReference type="ChEBI" id="CHEBI:58289"/>
        <dbReference type="ChEBI" id="CHEBI:58702"/>
        <dbReference type="EC" id="4.2.1.11"/>
    </reaction>
</comment>
<proteinExistence type="inferred from homology"/>
<dbReference type="EMBL" id="LWSA01000192">
    <property type="protein sequence ID" value="OCX70649.1"/>
    <property type="molecule type" value="Genomic_DNA"/>
</dbReference>
<protein>
    <recommendedName>
        <fullName evidence="4 10">Enolase</fullName>
        <ecNumber evidence="3 10">4.2.1.11</ecNumber>
    </recommendedName>
    <alternativeName>
        <fullName evidence="10">2-phospho-D-glycerate hydro-lyase</fullName>
    </alternativeName>
    <alternativeName>
        <fullName evidence="10">2-phosphoglycerate dehydratase</fullName>
    </alternativeName>
</protein>
<evidence type="ECO:0000256" key="11">
    <source>
        <dbReference type="PIRSR" id="PIRSR001400-1"/>
    </source>
</evidence>
<evidence type="ECO:0000256" key="9">
    <source>
        <dbReference type="ARBA" id="ARBA00045763"/>
    </source>
</evidence>
<evidence type="ECO:0000313" key="19">
    <source>
        <dbReference type="Proteomes" id="UP000095008"/>
    </source>
</evidence>
<dbReference type="OrthoDB" id="9804716at2"/>
<evidence type="ECO:0000256" key="12">
    <source>
        <dbReference type="PIRSR" id="PIRSR001400-2"/>
    </source>
</evidence>
<dbReference type="HAMAP" id="MF_00318">
    <property type="entry name" value="Enolase"/>
    <property type="match status" value="1"/>
</dbReference>
<feature type="binding site" evidence="10">
    <location>
        <position position="339"/>
    </location>
    <ligand>
        <name>(2R)-2-phosphoglycerate</name>
        <dbReference type="ChEBI" id="CHEBI:58289"/>
    </ligand>
</feature>
<evidence type="ECO:0000313" key="16">
    <source>
        <dbReference type="EMBL" id="OCX68893.1"/>
    </source>
</evidence>
<dbReference type="SFLD" id="SFLDG00178">
    <property type="entry name" value="enolase"/>
    <property type="match status" value="1"/>
</dbReference>
<evidence type="ECO:0000313" key="17">
    <source>
        <dbReference type="EMBL" id="OCX70649.1"/>
    </source>
</evidence>
<dbReference type="EC" id="4.2.1.11" evidence="3 10"/>
<feature type="binding site" evidence="12">
    <location>
        <begin position="366"/>
        <end position="369"/>
    </location>
    <ligand>
        <name>substrate</name>
    </ligand>
</feature>
<name>A0A1C2HYS7_ACITH</name>
<dbReference type="SUPFAM" id="SSF51604">
    <property type="entry name" value="Enolase C-terminal domain-like"/>
    <property type="match status" value="1"/>
</dbReference>
<gene>
    <name evidence="10" type="primary">eno</name>
    <name evidence="16" type="ORF">A6M23_16745</name>
    <name evidence="17" type="ORF">A6P07_13720</name>
</gene>
<dbReference type="GO" id="GO:0000287">
    <property type="term" value="F:magnesium ion binding"/>
    <property type="evidence" value="ECO:0007669"/>
    <property type="project" value="UniProtKB-UniRule"/>
</dbReference>
<comment type="subcellular location">
    <subcellularLocation>
        <location evidence="10">Cytoplasm</location>
    </subcellularLocation>
    <subcellularLocation>
        <location evidence="10">Secreted</location>
    </subcellularLocation>
    <subcellularLocation>
        <location evidence="10">Cell surface</location>
    </subcellularLocation>
    <text evidence="10">Fractions of enolase are present in both the cytoplasm and on the cell surface.</text>
</comment>
<dbReference type="Gene3D" id="3.30.390.10">
    <property type="entry name" value="Enolase-like, N-terminal domain"/>
    <property type="match status" value="1"/>
</dbReference>
<feature type="binding site" evidence="12">
    <location>
        <position position="156"/>
    </location>
    <ligand>
        <name>substrate</name>
    </ligand>
</feature>
<keyword evidence="5 10" id="KW-0964">Secreted</keyword>
<evidence type="ECO:0000256" key="3">
    <source>
        <dbReference type="ARBA" id="ARBA00012058"/>
    </source>
</evidence>
<comment type="cofactor">
    <cofactor evidence="13">
        <name>Mg(2+)</name>
        <dbReference type="ChEBI" id="CHEBI:18420"/>
    </cofactor>
    <text evidence="13">Mg(2+) is required for catalysis and for stabilizing the dimer.</text>
</comment>
<feature type="domain" description="Enolase N-terminal" evidence="15">
    <location>
        <begin position="5"/>
        <end position="135"/>
    </location>
</feature>
<dbReference type="InterPro" id="IPR000941">
    <property type="entry name" value="Enolase"/>
</dbReference>
<feature type="binding site" evidence="12">
    <location>
        <position position="166"/>
    </location>
    <ligand>
        <name>substrate</name>
    </ligand>
</feature>
<keyword evidence="8 10" id="KW-0456">Lyase</keyword>
<feature type="binding site" evidence="10">
    <location>
        <position position="369"/>
    </location>
    <ligand>
        <name>(2R)-2-phosphoglycerate</name>
        <dbReference type="ChEBI" id="CHEBI:58289"/>
    </ligand>
</feature>
<dbReference type="Pfam" id="PF00113">
    <property type="entry name" value="Enolase_C"/>
    <property type="match status" value="1"/>
</dbReference>
<dbReference type="SUPFAM" id="SSF54826">
    <property type="entry name" value="Enolase N-terminal domain-like"/>
    <property type="match status" value="1"/>
</dbReference>
<organism evidence="16 19">
    <name type="scientific">Acidithiobacillus thiooxidans</name>
    <name type="common">Thiobacillus thiooxidans</name>
    <dbReference type="NCBI Taxonomy" id="930"/>
    <lineage>
        <taxon>Bacteria</taxon>
        <taxon>Pseudomonadati</taxon>
        <taxon>Pseudomonadota</taxon>
        <taxon>Acidithiobacillia</taxon>
        <taxon>Acidithiobacillales</taxon>
        <taxon>Acidithiobacillaceae</taxon>
        <taxon>Acidithiobacillus</taxon>
    </lineage>
</organism>
<keyword evidence="10" id="KW-0963">Cytoplasm</keyword>
<keyword evidence="16" id="KW-0670">Pyruvate</keyword>
<evidence type="ECO:0000259" key="15">
    <source>
        <dbReference type="SMART" id="SM01193"/>
    </source>
</evidence>
<dbReference type="PROSITE" id="PS00164">
    <property type="entry name" value="ENOLASE"/>
    <property type="match status" value="1"/>
</dbReference>
<dbReference type="AlphaFoldDB" id="A0A1C2HYS7"/>
<feature type="binding site" evidence="10 13">
    <location>
        <position position="287"/>
    </location>
    <ligand>
        <name>Mg(2+)</name>
        <dbReference type="ChEBI" id="CHEBI:18420"/>
    </ligand>
</feature>
<dbReference type="SFLD" id="SFLDF00002">
    <property type="entry name" value="enolase"/>
    <property type="match status" value="1"/>
</dbReference>
<feature type="binding site" evidence="10">
    <location>
        <position position="368"/>
    </location>
    <ligand>
        <name>(2R)-2-phosphoglycerate</name>
        <dbReference type="ChEBI" id="CHEBI:58289"/>
    </ligand>
</feature>
<comment type="cofactor">
    <cofactor evidence="10">
        <name>Mg(2+)</name>
        <dbReference type="ChEBI" id="CHEBI:18420"/>
    </cofactor>
    <text evidence="10">Binds a second Mg(2+) ion via substrate during catalysis.</text>
</comment>
<dbReference type="GO" id="GO:0004634">
    <property type="term" value="F:phosphopyruvate hydratase activity"/>
    <property type="evidence" value="ECO:0007669"/>
    <property type="project" value="UniProtKB-UniRule"/>
</dbReference>
<dbReference type="RefSeq" id="WP_024894599.1">
    <property type="nucleotide sequence ID" value="NZ_DAIAWO010000101.1"/>
</dbReference>
<dbReference type="GO" id="GO:0006096">
    <property type="term" value="P:glycolytic process"/>
    <property type="evidence" value="ECO:0007669"/>
    <property type="project" value="UniProtKB-UniRule"/>
</dbReference>
<reference evidence="16 18" key="1">
    <citation type="journal article" date="2016" name="Int. J. Mol. Sci.">
        <title>Comparative genomics of the extreme acidophile Acidithiobacillus thiooxidans reveals intraspecific divergence and niche adaptation.</title>
        <authorList>
            <person name="Zhang X."/>
            <person name="Feng X."/>
            <person name="Tao J."/>
            <person name="Ma L."/>
            <person name="Xiao Y."/>
            <person name="Liang Y."/>
            <person name="Liu X."/>
            <person name="Yin H."/>
        </authorList>
    </citation>
    <scope>NUCLEOTIDE SEQUENCE [LARGE SCALE GENOMIC DNA]</scope>
    <source>
        <strain evidence="17 18">A02</strain>
        <strain evidence="16">DXS-W</strain>
    </source>
</reference>
<dbReference type="NCBIfam" id="TIGR01060">
    <property type="entry name" value="eno"/>
    <property type="match status" value="1"/>
</dbReference>
<feature type="binding site" evidence="10">
    <location>
        <position position="165"/>
    </location>
    <ligand>
        <name>(2R)-2-phosphoglycerate</name>
        <dbReference type="ChEBI" id="CHEBI:58289"/>
    </ligand>
</feature>
<feature type="binding site" evidence="12">
    <location>
        <position position="390"/>
    </location>
    <ligand>
        <name>substrate</name>
    </ligand>
</feature>
<keyword evidence="10 13" id="KW-0479">Metal-binding</keyword>
<dbReference type="UniPathway" id="UPA00109">
    <property type="reaction ID" value="UER00187"/>
</dbReference>
<evidence type="ECO:0000256" key="5">
    <source>
        <dbReference type="ARBA" id="ARBA00022525"/>
    </source>
</evidence>
<accession>A0A1C2HYS7</accession>
<dbReference type="SMART" id="SM01192">
    <property type="entry name" value="Enolase_C"/>
    <property type="match status" value="1"/>
</dbReference>
<dbReference type="SFLD" id="SFLDS00001">
    <property type="entry name" value="Enolase"/>
    <property type="match status" value="1"/>
</dbReference>
<dbReference type="InterPro" id="IPR029017">
    <property type="entry name" value="Enolase-like_N"/>
</dbReference>
<dbReference type="Proteomes" id="UP000095008">
    <property type="component" value="Unassembled WGS sequence"/>
</dbReference>
<dbReference type="FunFam" id="3.30.390.10:FF:000001">
    <property type="entry name" value="Enolase"/>
    <property type="match status" value="1"/>
</dbReference>
<dbReference type="STRING" id="930.GCA_002079865_01893"/>
<comment type="pathway">
    <text evidence="1 10">Carbohydrate degradation; glycolysis; pyruvate from D-glyceraldehyde 3-phosphate: step 4/5.</text>
</comment>
<evidence type="ECO:0000256" key="2">
    <source>
        <dbReference type="ARBA" id="ARBA00009604"/>
    </source>
</evidence>
<dbReference type="InterPro" id="IPR036849">
    <property type="entry name" value="Enolase-like_C_sf"/>
</dbReference>
<comment type="similarity">
    <text evidence="2 10">Belongs to the enolase family.</text>
</comment>
<dbReference type="eggNOG" id="COG0148">
    <property type="taxonomic scope" value="Bacteria"/>
</dbReference>
<evidence type="ECO:0000313" key="18">
    <source>
        <dbReference type="Proteomes" id="UP000094893"/>
    </source>
</evidence>
<evidence type="ECO:0000256" key="7">
    <source>
        <dbReference type="ARBA" id="ARBA00023152"/>
    </source>
</evidence>
<keyword evidence="6 10" id="KW-0460">Magnesium</keyword>
<dbReference type="GeneID" id="60696370"/>